<feature type="region of interest" description="Disordered" evidence="1">
    <location>
        <begin position="51"/>
        <end position="94"/>
    </location>
</feature>
<protein>
    <submittedName>
        <fullName evidence="2">Uncharacterized protein</fullName>
    </submittedName>
</protein>
<evidence type="ECO:0000313" key="2">
    <source>
        <dbReference type="EMBL" id="KAF2197568.1"/>
    </source>
</evidence>
<accession>A0A9P4JDU9</accession>
<name>A0A9P4JDU9_9PLEO</name>
<dbReference type="OrthoDB" id="3923593at2759"/>
<sequence>TNGTEELVTSTIYSTQTFTVTMCASTVANCPARSTTTVVSVVPVSTTVCPASGASTPAAAVPTGVSSNNTPAGPTGGEVATPAPTTSEAAIPTP</sequence>
<proteinExistence type="predicted"/>
<comment type="caution">
    <text evidence="2">The sequence shown here is derived from an EMBL/GenBank/DDBJ whole genome shotgun (WGS) entry which is preliminary data.</text>
</comment>
<dbReference type="EMBL" id="ML994221">
    <property type="protein sequence ID" value="KAF2197568.1"/>
    <property type="molecule type" value="Genomic_DNA"/>
</dbReference>
<dbReference type="Proteomes" id="UP000799536">
    <property type="component" value="Unassembled WGS sequence"/>
</dbReference>
<feature type="non-terminal residue" evidence="2">
    <location>
        <position position="94"/>
    </location>
</feature>
<evidence type="ECO:0000256" key="1">
    <source>
        <dbReference type="SAM" id="MobiDB-lite"/>
    </source>
</evidence>
<keyword evidence="3" id="KW-1185">Reference proteome</keyword>
<gene>
    <name evidence="2" type="ORF">GQ43DRAFT_357026</name>
</gene>
<evidence type="ECO:0000313" key="3">
    <source>
        <dbReference type="Proteomes" id="UP000799536"/>
    </source>
</evidence>
<feature type="non-terminal residue" evidence="2">
    <location>
        <position position="1"/>
    </location>
</feature>
<dbReference type="AlphaFoldDB" id="A0A9P4JDU9"/>
<organism evidence="2 3">
    <name type="scientific">Delitschia confertaspora ATCC 74209</name>
    <dbReference type="NCBI Taxonomy" id="1513339"/>
    <lineage>
        <taxon>Eukaryota</taxon>
        <taxon>Fungi</taxon>
        <taxon>Dikarya</taxon>
        <taxon>Ascomycota</taxon>
        <taxon>Pezizomycotina</taxon>
        <taxon>Dothideomycetes</taxon>
        <taxon>Pleosporomycetidae</taxon>
        <taxon>Pleosporales</taxon>
        <taxon>Delitschiaceae</taxon>
        <taxon>Delitschia</taxon>
    </lineage>
</organism>
<reference evidence="2" key="1">
    <citation type="journal article" date="2020" name="Stud. Mycol.">
        <title>101 Dothideomycetes genomes: a test case for predicting lifestyles and emergence of pathogens.</title>
        <authorList>
            <person name="Haridas S."/>
            <person name="Albert R."/>
            <person name="Binder M."/>
            <person name="Bloem J."/>
            <person name="Labutti K."/>
            <person name="Salamov A."/>
            <person name="Andreopoulos B."/>
            <person name="Baker S."/>
            <person name="Barry K."/>
            <person name="Bills G."/>
            <person name="Bluhm B."/>
            <person name="Cannon C."/>
            <person name="Castanera R."/>
            <person name="Culley D."/>
            <person name="Daum C."/>
            <person name="Ezra D."/>
            <person name="Gonzalez J."/>
            <person name="Henrissat B."/>
            <person name="Kuo A."/>
            <person name="Liang C."/>
            <person name="Lipzen A."/>
            <person name="Lutzoni F."/>
            <person name="Magnuson J."/>
            <person name="Mondo S."/>
            <person name="Nolan M."/>
            <person name="Ohm R."/>
            <person name="Pangilinan J."/>
            <person name="Park H.-J."/>
            <person name="Ramirez L."/>
            <person name="Alfaro M."/>
            <person name="Sun H."/>
            <person name="Tritt A."/>
            <person name="Yoshinaga Y."/>
            <person name="Zwiers L.-H."/>
            <person name="Turgeon B."/>
            <person name="Goodwin S."/>
            <person name="Spatafora J."/>
            <person name="Crous P."/>
            <person name="Grigoriev I."/>
        </authorList>
    </citation>
    <scope>NUCLEOTIDE SEQUENCE</scope>
    <source>
        <strain evidence="2">ATCC 74209</strain>
    </source>
</reference>